<dbReference type="EMBL" id="CALQ01001006">
    <property type="protein sequence ID" value="CCM16108.1"/>
    <property type="molecule type" value="Genomic_DNA"/>
</dbReference>
<protein>
    <submittedName>
        <fullName evidence="1">Uncharacterized protein</fullName>
    </submittedName>
</protein>
<sequence>MFASAAAKVAPKTLNQCRNVSYMVVAWLGFNKGFREKSANDAEWVAHQQRVRQENVERYQAAQAMAKAKEDDELEKTVPAIVPADLHELYKDMEKAVH</sequence>
<name>A0A1E1IY21_LEIGU</name>
<proteinExistence type="predicted"/>
<accession>A0A1E1IY21</accession>
<gene>
    <name evidence="1" type="primary">LgM4147LRVhigh.25.01220.00600</name>
    <name evidence="1" type="ORF">BN36_2536160</name>
</gene>
<reference evidence="1" key="1">
    <citation type="submission" date="2012-08" db="EMBL/GenBank/DDBJ databases">
        <title>Comparative genomics of metastatic and non-metastatic Leishmania guyanensis provides insights into polygenic factors involved in Leishmania RNA virus infection.</title>
        <authorList>
            <person name="Smith D."/>
            <person name="Hertz-Fowler C."/>
            <person name="Martin R."/>
            <person name="Dickens N."/>
            <person name="Fasel N."/>
            <person name="Falquet L."/>
            <person name="Beverley S."/>
            <person name="Zangger H."/>
            <person name="Calderon-Copete S."/>
            <person name="Mottram J."/>
            <person name="Xenarios I."/>
        </authorList>
    </citation>
    <scope>NUCLEOTIDE SEQUENCE</scope>
    <source>
        <strain evidence="1">MHOM/BR/75/M4147/SSU:IR2SAT-LUC</strain>
    </source>
</reference>
<dbReference type="AlphaFoldDB" id="A0A1E1IY21"/>
<evidence type="ECO:0000313" key="1">
    <source>
        <dbReference type="EMBL" id="CCM16108.1"/>
    </source>
</evidence>
<organism evidence="1">
    <name type="scientific">Leishmania guyanensis</name>
    <dbReference type="NCBI Taxonomy" id="5670"/>
    <lineage>
        <taxon>Eukaryota</taxon>
        <taxon>Discoba</taxon>
        <taxon>Euglenozoa</taxon>
        <taxon>Kinetoplastea</taxon>
        <taxon>Metakinetoplastina</taxon>
        <taxon>Trypanosomatida</taxon>
        <taxon>Trypanosomatidae</taxon>
        <taxon>Leishmaniinae</taxon>
        <taxon>Leishmania</taxon>
        <taxon>Leishmania guyanensis species complex</taxon>
    </lineage>
</organism>